<name>A0A7M7NS99_STRPU</name>
<feature type="transmembrane region" description="Helical" evidence="1">
    <location>
        <begin position="59"/>
        <end position="79"/>
    </location>
</feature>
<organism evidence="2 3">
    <name type="scientific">Strongylocentrotus purpuratus</name>
    <name type="common">Purple sea urchin</name>
    <dbReference type="NCBI Taxonomy" id="7668"/>
    <lineage>
        <taxon>Eukaryota</taxon>
        <taxon>Metazoa</taxon>
        <taxon>Echinodermata</taxon>
        <taxon>Eleutherozoa</taxon>
        <taxon>Echinozoa</taxon>
        <taxon>Echinoidea</taxon>
        <taxon>Euechinoidea</taxon>
        <taxon>Echinacea</taxon>
        <taxon>Camarodonta</taxon>
        <taxon>Echinidea</taxon>
        <taxon>Strongylocentrotidae</taxon>
        <taxon>Strongylocentrotus</taxon>
    </lineage>
</organism>
<dbReference type="OrthoDB" id="5586934at2759"/>
<keyword evidence="1" id="KW-0472">Membrane</keyword>
<dbReference type="AlphaFoldDB" id="A0A7M7NS99"/>
<dbReference type="OMA" id="QALWLIY"/>
<dbReference type="Proteomes" id="UP000007110">
    <property type="component" value="Unassembled WGS sequence"/>
</dbReference>
<feature type="transmembrane region" description="Helical" evidence="1">
    <location>
        <begin position="236"/>
        <end position="253"/>
    </location>
</feature>
<proteinExistence type="predicted"/>
<evidence type="ECO:0000313" key="2">
    <source>
        <dbReference type="EnsemblMetazoa" id="XP_030840734"/>
    </source>
</evidence>
<dbReference type="RefSeq" id="XP_030840734.1">
    <property type="nucleotide sequence ID" value="XM_030984874.1"/>
</dbReference>
<feature type="transmembrane region" description="Helical" evidence="1">
    <location>
        <begin position="205"/>
        <end position="224"/>
    </location>
</feature>
<dbReference type="KEGG" id="spu:582363"/>
<dbReference type="PANTHER" id="PTHR33802:SF1">
    <property type="entry name" value="XK-RELATED PROTEIN"/>
    <property type="match status" value="1"/>
</dbReference>
<evidence type="ECO:0000256" key="1">
    <source>
        <dbReference type="SAM" id="Phobius"/>
    </source>
</evidence>
<feature type="transmembrane region" description="Helical" evidence="1">
    <location>
        <begin position="125"/>
        <end position="154"/>
    </location>
</feature>
<protein>
    <submittedName>
        <fullName evidence="2">Uncharacterized protein</fullName>
    </submittedName>
</protein>
<evidence type="ECO:0000313" key="3">
    <source>
        <dbReference type="Proteomes" id="UP000007110"/>
    </source>
</evidence>
<dbReference type="InParanoid" id="A0A7M7NS99"/>
<feature type="transmembrane region" description="Helical" evidence="1">
    <location>
        <begin position="166"/>
        <end position="185"/>
    </location>
</feature>
<dbReference type="EnsemblMetazoa" id="XM_030984874">
    <property type="protein sequence ID" value="XP_030840734"/>
    <property type="gene ID" value="LOC582363"/>
</dbReference>
<feature type="transmembrane region" description="Helical" evidence="1">
    <location>
        <begin position="265"/>
        <end position="286"/>
    </location>
</feature>
<dbReference type="PANTHER" id="PTHR33802">
    <property type="entry name" value="SI:CH211-161H7.5-RELATED"/>
    <property type="match status" value="1"/>
</dbReference>
<keyword evidence="3" id="KW-1185">Reference proteome</keyword>
<sequence length="305" mass="33586">MDVSVVLGTALVAAGFVFTLFCNFQAAIGPDSEYSLGWFNSTIGNLSGEYPSPITPAGYAFSIWSLIYLWMAVWILYIIMTLFRTNARGPVYLNPPVTSLPFLLSVFLGNCLNILWLFVWDREMLTVSAIVLVSSTLVLYVALMIILTRVWTFLREFLAVSSADLWACRVLVGNGLAIYCAWTTIAAQVAVSVSLLYDAGLPSDTVVYICLSVLAAELIVFFALDVSILDPYTRHVFTIYPVFIWALSALLVANSEETDAPQFLLGAILLGISCVCFVTKTLLSIFRPALGEYGDRSAIKFKQLI</sequence>
<feature type="transmembrane region" description="Helical" evidence="1">
    <location>
        <begin position="100"/>
        <end position="119"/>
    </location>
</feature>
<reference evidence="2" key="2">
    <citation type="submission" date="2021-01" db="UniProtKB">
        <authorList>
            <consortium name="EnsemblMetazoa"/>
        </authorList>
    </citation>
    <scope>IDENTIFICATION</scope>
</reference>
<reference evidence="3" key="1">
    <citation type="submission" date="2015-02" db="EMBL/GenBank/DDBJ databases">
        <title>Genome sequencing for Strongylocentrotus purpuratus.</title>
        <authorList>
            <person name="Murali S."/>
            <person name="Liu Y."/>
            <person name="Vee V."/>
            <person name="English A."/>
            <person name="Wang M."/>
            <person name="Skinner E."/>
            <person name="Han Y."/>
            <person name="Muzny D.M."/>
            <person name="Worley K.C."/>
            <person name="Gibbs R.A."/>
        </authorList>
    </citation>
    <scope>NUCLEOTIDE SEQUENCE</scope>
</reference>
<accession>A0A7M7NS99</accession>
<dbReference type="GeneID" id="582363"/>
<keyword evidence="1" id="KW-1133">Transmembrane helix</keyword>
<keyword evidence="1" id="KW-0812">Transmembrane</keyword>